<dbReference type="AlphaFoldDB" id="A0A4Y2EF60"/>
<comment type="caution">
    <text evidence="2">The sequence shown here is derived from an EMBL/GenBank/DDBJ whole genome shotgun (WGS) entry which is preliminary data.</text>
</comment>
<accession>A0A4Y2EF60</accession>
<gene>
    <name evidence="2" type="ORF">AVEN_183456_1</name>
</gene>
<dbReference type="EMBL" id="BGPR01092361">
    <property type="protein sequence ID" value="GBM26906.1"/>
    <property type="molecule type" value="Genomic_DNA"/>
</dbReference>
<name>A0A4Y2EF60_ARAVE</name>
<keyword evidence="1" id="KW-0472">Membrane</keyword>
<feature type="transmembrane region" description="Helical" evidence="1">
    <location>
        <begin position="21"/>
        <end position="47"/>
    </location>
</feature>
<reference evidence="2 3" key="1">
    <citation type="journal article" date="2019" name="Sci. Rep.">
        <title>Orb-weaving spider Araneus ventricosus genome elucidates the spidroin gene catalogue.</title>
        <authorList>
            <person name="Kono N."/>
            <person name="Nakamura H."/>
            <person name="Ohtoshi R."/>
            <person name="Moran D.A.P."/>
            <person name="Shinohara A."/>
            <person name="Yoshida Y."/>
            <person name="Fujiwara M."/>
            <person name="Mori M."/>
            <person name="Tomita M."/>
            <person name="Arakawa K."/>
        </authorList>
    </citation>
    <scope>NUCLEOTIDE SEQUENCE [LARGE SCALE GENOMIC DNA]</scope>
</reference>
<organism evidence="2 3">
    <name type="scientific">Araneus ventricosus</name>
    <name type="common">Orbweaver spider</name>
    <name type="synonym">Epeira ventricosa</name>
    <dbReference type="NCBI Taxonomy" id="182803"/>
    <lineage>
        <taxon>Eukaryota</taxon>
        <taxon>Metazoa</taxon>
        <taxon>Ecdysozoa</taxon>
        <taxon>Arthropoda</taxon>
        <taxon>Chelicerata</taxon>
        <taxon>Arachnida</taxon>
        <taxon>Araneae</taxon>
        <taxon>Araneomorphae</taxon>
        <taxon>Entelegynae</taxon>
        <taxon>Araneoidea</taxon>
        <taxon>Araneidae</taxon>
        <taxon>Araneus</taxon>
    </lineage>
</organism>
<evidence type="ECO:0000313" key="3">
    <source>
        <dbReference type="Proteomes" id="UP000499080"/>
    </source>
</evidence>
<evidence type="ECO:0000256" key="1">
    <source>
        <dbReference type="SAM" id="Phobius"/>
    </source>
</evidence>
<proteinExistence type="predicted"/>
<keyword evidence="1" id="KW-1133">Transmembrane helix</keyword>
<sequence>MENGNSDHKRKISNDFHYNEVALSFLATCLVLTICSFARLRVCYYWLDIPASLFILQLIRGSRDILKWHIFVASANVRRMLGVFQNVRDSMRCPRYETPGNFTIRKVI</sequence>
<keyword evidence="1" id="KW-0812">Transmembrane</keyword>
<dbReference type="Proteomes" id="UP000499080">
    <property type="component" value="Unassembled WGS sequence"/>
</dbReference>
<keyword evidence="3" id="KW-1185">Reference proteome</keyword>
<protein>
    <submittedName>
        <fullName evidence="2">Uncharacterized protein</fullName>
    </submittedName>
</protein>
<evidence type="ECO:0000313" key="2">
    <source>
        <dbReference type="EMBL" id="GBM26906.1"/>
    </source>
</evidence>